<evidence type="ECO:0000256" key="3">
    <source>
        <dbReference type="ARBA" id="ARBA00022679"/>
    </source>
</evidence>
<dbReference type="InterPro" id="IPR017850">
    <property type="entry name" value="Alkaline_phosphatase_core_sf"/>
</dbReference>
<dbReference type="EMBL" id="JANIDW010000003">
    <property type="protein sequence ID" value="MCX5615094.1"/>
    <property type="molecule type" value="Genomic_DNA"/>
</dbReference>
<dbReference type="Pfam" id="PF00884">
    <property type="entry name" value="Sulfatase"/>
    <property type="match status" value="1"/>
</dbReference>
<feature type="transmembrane region" description="Helical" evidence="7">
    <location>
        <begin position="12"/>
        <end position="33"/>
    </location>
</feature>
<dbReference type="Gene3D" id="3.40.720.10">
    <property type="entry name" value="Alkaline Phosphatase, subunit A"/>
    <property type="match status" value="1"/>
</dbReference>
<dbReference type="GO" id="GO:0016740">
    <property type="term" value="F:transferase activity"/>
    <property type="evidence" value="ECO:0007669"/>
    <property type="project" value="UniProtKB-KW"/>
</dbReference>
<accession>A0ABT3W9N0</accession>
<keyword evidence="5 7" id="KW-1133">Transmembrane helix</keyword>
<sequence>MINTQKAKPLFSYNFYACPLCIIFFLLNIYVLLHEGDDVHFSFISVIGGFFLAPLLLSSGRFIALLCTPLLLSFSLFEAYTANKYDLITRPILRAIAGTNQHEAFSMLASYGVFPPLILLTFFIFITWLTYKAASLKLVLLGLSAIILSITLTEAWHKTNRQQPETQRYNISERGHWLRYFFPGIMGDLIYMTTLYISSDNRPSLPHLEQNSSIVGKLPLKEKNVILIIGESAFSGHHSTYGYTLHNTTPYMKGLSDEGELCVVPTVHSGANMTRLAVPMLLSFYEPTEQQRLYNEKNLIELARDNGYQTSWISSQEGTGEYARPYGYLSEYSDFIVRQDYHASENHVDWHDESLLPIVEKRFSTPSPYNFFIIHLTGSHSRYEDDVTKEDIQALPKANAYDKSLHRTDRILHQIIDLADKHLKDYVLLYLSDHGEIVDGPVKGHSIQYGGKDQYKIPFYIKSDTNHYCQQAESMRNSRGQYSSIMTKFLLLEMLGYKVKEDTLKSYYNHDEVLHSDGVVYDYDHLPHR</sequence>
<feature type="transmembrane region" description="Helical" evidence="7">
    <location>
        <begin position="177"/>
        <end position="197"/>
    </location>
</feature>
<proteinExistence type="predicted"/>
<keyword evidence="2" id="KW-1003">Cell membrane</keyword>
<keyword evidence="10" id="KW-1185">Reference proteome</keyword>
<dbReference type="PANTHER" id="PTHR30443:SF0">
    <property type="entry name" value="PHOSPHOETHANOLAMINE TRANSFERASE EPTA"/>
    <property type="match status" value="1"/>
</dbReference>
<comment type="subcellular location">
    <subcellularLocation>
        <location evidence="1">Cell membrane</location>
        <topology evidence="1">Multi-pass membrane protein</topology>
    </subcellularLocation>
</comment>
<keyword evidence="6 7" id="KW-0472">Membrane</keyword>
<dbReference type="RefSeq" id="WP_266106963.1">
    <property type="nucleotide sequence ID" value="NZ_JANIDW010000003.1"/>
</dbReference>
<dbReference type="SUPFAM" id="SSF53649">
    <property type="entry name" value="Alkaline phosphatase-like"/>
    <property type="match status" value="1"/>
</dbReference>
<keyword evidence="4 7" id="KW-0812">Transmembrane</keyword>
<feature type="transmembrane region" description="Helical" evidence="7">
    <location>
        <begin position="138"/>
        <end position="157"/>
    </location>
</feature>
<feature type="domain" description="Sulfatase N-terminal" evidence="8">
    <location>
        <begin position="223"/>
        <end position="464"/>
    </location>
</feature>
<name>A0ABT3W9N0_9PROT</name>
<evidence type="ECO:0000259" key="8">
    <source>
        <dbReference type="Pfam" id="PF00884"/>
    </source>
</evidence>
<dbReference type="CDD" id="cd16017">
    <property type="entry name" value="LptA"/>
    <property type="match status" value="1"/>
</dbReference>
<evidence type="ECO:0000313" key="9">
    <source>
        <dbReference type="EMBL" id="MCX5615094.1"/>
    </source>
</evidence>
<evidence type="ECO:0000256" key="5">
    <source>
        <dbReference type="ARBA" id="ARBA00022989"/>
    </source>
</evidence>
<dbReference type="Proteomes" id="UP001165648">
    <property type="component" value="Unassembled WGS sequence"/>
</dbReference>
<dbReference type="InterPro" id="IPR000917">
    <property type="entry name" value="Sulfatase_N"/>
</dbReference>
<protein>
    <submittedName>
        <fullName evidence="9">Phosphoethanolamine transferase</fullName>
    </submittedName>
</protein>
<evidence type="ECO:0000256" key="6">
    <source>
        <dbReference type="ARBA" id="ARBA00023136"/>
    </source>
</evidence>
<dbReference type="PANTHER" id="PTHR30443">
    <property type="entry name" value="INNER MEMBRANE PROTEIN"/>
    <property type="match status" value="1"/>
</dbReference>
<feature type="transmembrane region" description="Helical" evidence="7">
    <location>
        <begin position="39"/>
        <end position="57"/>
    </location>
</feature>
<evidence type="ECO:0000256" key="1">
    <source>
        <dbReference type="ARBA" id="ARBA00004651"/>
    </source>
</evidence>
<evidence type="ECO:0000256" key="2">
    <source>
        <dbReference type="ARBA" id="ARBA00022475"/>
    </source>
</evidence>
<organism evidence="9 10">
    <name type="scientific">Bombella saccharophila</name>
    <dbReference type="NCBI Taxonomy" id="2967338"/>
    <lineage>
        <taxon>Bacteria</taxon>
        <taxon>Pseudomonadati</taxon>
        <taxon>Pseudomonadota</taxon>
        <taxon>Alphaproteobacteria</taxon>
        <taxon>Acetobacterales</taxon>
        <taxon>Acetobacteraceae</taxon>
        <taxon>Bombella</taxon>
    </lineage>
</organism>
<evidence type="ECO:0000313" key="10">
    <source>
        <dbReference type="Proteomes" id="UP001165648"/>
    </source>
</evidence>
<gene>
    <name evidence="9" type="ORF">NQF64_07540</name>
</gene>
<evidence type="ECO:0000256" key="7">
    <source>
        <dbReference type="SAM" id="Phobius"/>
    </source>
</evidence>
<keyword evidence="3 9" id="KW-0808">Transferase</keyword>
<feature type="transmembrane region" description="Helical" evidence="7">
    <location>
        <begin position="62"/>
        <end position="80"/>
    </location>
</feature>
<evidence type="ECO:0000256" key="4">
    <source>
        <dbReference type="ARBA" id="ARBA00022692"/>
    </source>
</evidence>
<dbReference type="InterPro" id="IPR058130">
    <property type="entry name" value="PEA_transf_C"/>
</dbReference>
<reference evidence="9 10" key="1">
    <citation type="submission" date="2022-07" db="EMBL/GenBank/DDBJ databases">
        <title>Bombella genomes.</title>
        <authorList>
            <person name="Harer L."/>
            <person name="Styblova S."/>
            <person name="Ehrmann M."/>
        </authorList>
    </citation>
    <scope>NUCLEOTIDE SEQUENCE [LARGE SCALE GENOMIC DNA]</scope>
    <source>
        <strain evidence="9 10">TMW 2.2558</strain>
    </source>
</reference>
<feature type="transmembrane region" description="Helical" evidence="7">
    <location>
        <begin position="108"/>
        <end position="131"/>
    </location>
</feature>
<comment type="caution">
    <text evidence="9">The sequence shown here is derived from an EMBL/GenBank/DDBJ whole genome shotgun (WGS) entry which is preliminary data.</text>
</comment>
<dbReference type="InterPro" id="IPR040423">
    <property type="entry name" value="PEA_transferase"/>
</dbReference>